<dbReference type="Pfam" id="PF13358">
    <property type="entry name" value="DDE_3"/>
    <property type="match status" value="1"/>
</dbReference>
<name>A0A9Q3BN49_9BASI</name>
<dbReference type="Proteomes" id="UP000765509">
    <property type="component" value="Unassembled WGS sequence"/>
</dbReference>
<gene>
    <name evidence="2" type="ORF">O181_007586</name>
</gene>
<keyword evidence="3" id="KW-1185">Reference proteome</keyword>
<protein>
    <recommendedName>
        <fullName evidence="1">Tc1-like transposase DDE domain-containing protein</fullName>
    </recommendedName>
</protein>
<evidence type="ECO:0000259" key="1">
    <source>
        <dbReference type="Pfam" id="PF13358"/>
    </source>
</evidence>
<organism evidence="2 3">
    <name type="scientific">Austropuccinia psidii MF-1</name>
    <dbReference type="NCBI Taxonomy" id="1389203"/>
    <lineage>
        <taxon>Eukaryota</taxon>
        <taxon>Fungi</taxon>
        <taxon>Dikarya</taxon>
        <taxon>Basidiomycota</taxon>
        <taxon>Pucciniomycotina</taxon>
        <taxon>Pucciniomycetes</taxon>
        <taxon>Pucciniales</taxon>
        <taxon>Sphaerophragmiaceae</taxon>
        <taxon>Austropuccinia</taxon>
    </lineage>
</organism>
<dbReference type="OrthoDB" id="5410741at2759"/>
<comment type="caution">
    <text evidence="2">The sequence shown here is derived from an EMBL/GenBank/DDBJ whole genome shotgun (WGS) entry which is preliminary data.</text>
</comment>
<evidence type="ECO:0000313" key="2">
    <source>
        <dbReference type="EMBL" id="MBW0467871.1"/>
    </source>
</evidence>
<evidence type="ECO:0000313" key="3">
    <source>
        <dbReference type="Proteomes" id="UP000765509"/>
    </source>
</evidence>
<dbReference type="AlphaFoldDB" id="A0A9Q3BN49"/>
<dbReference type="Gene3D" id="3.30.420.10">
    <property type="entry name" value="Ribonuclease H-like superfamily/Ribonuclease H"/>
    <property type="match status" value="1"/>
</dbReference>
<proteinExistence type="predicted"/>
<sequence length="117" mass="13819">MMVWGAICGQIKSELIIMPPGKQREIKFIENFYEPGLFQFMDELVEVSVAENFKGLTLMEDGARFHTTIVSQQWCDEHQIYKLIWPPKLPDLNPIKNLWFKMKHIATHLLTQKQWKS</sequence>
<feature type="domain" description="Tc1-like transposase DDE" evidence="1">
    <location>
        <begin position="27"/>
        <end position="107"/>
    </location>
</feature>
<dbReference type="InterPro" id="IPR038717">
    <property type="entry name" value="Tc1-like_DDE_dom"/>
</dbReference>
<reference evidence="2" key="1">
    <citation type="submission" date="2021-03" db="EMBL/GenBank/DDBJ databases">
        <title>Draft genome sequence of rust myrtle Austropuccinia psidii MF-1, a brazilian biotype.</title>
        <authorList>
            <person name="Quecine M.C."/>
            <person name="Pachon D.M.R."/>
            <person name="Bonatelli M.L."/>
            <person name="Correr F.H."/>
            <person name="Franceschini L.M."/>
            <person name="Leite T.F."/>
            <person name="Margarido G.R.A."/>
            <person name="Almeida C.A."/>
            <person name="Ferrarezi J.A."/>
            <person name="Labate C.A."/>
        </authorList>
    </citation>
    <scope>NUCLEOTIDE SEQUENCE</scope>
    <source>
        <strain evidence="2">MF-1</strain>
    </source>
</reference>
<accession>A0A9Q3BN49</accession>
<dbReference type="GO" id="GO:0003676">
    <property type="term" value="F:nucleic acid binding"/>
    <property type="evidence" value="ECO:0007669"/>
    <property type="project" value="InterPro"/>
</dbReference>
<dbReference type="EMBL" id="AVOT02001704">
    <property type="protein sequence ID" value="MBW0467871.1"/>
    <property type="molecule type" value="Genomic_DNA"/>
</dbReference>
<dbReference type="InterPro" id="IPR036397">
    <property type="entry name" value="RNaseH_sf"/>
</dbReference>